<feature type="binding site" evidence="6">
    <location>
        <begin position="32"/>
        <end position="39"/>
    </location>
    <ligand>
        <name>ATP</name>
        <dbReference type="ChEBI" id="CHEBI:30616"/>
    </ligand>
</feature>
<evidence type="ECO:0000256" key="1">
    <source>
        <dbReference type="ARBA" id="ARBA00022490"/>
    </source>
</evidence>
<dbReference type="SMART" id="SM00968">
    <property type="entry name" value="SMC_hinge"/>
    <property type="match status" value="1"/>
</dbReference>
<feature type="region of interest" description="Disordered" evidence="7">
    <location>
        <begin position="404"/>
        <end position="432"/>
    </location>
</feature>
<dbReference type="CDD" id="cd03278">
    <property type="entry name" value="ABC_SMC_barmotin"/>
    <property type="match status" value="2"/>
</dbReference>
<dbReference type="InterPro" id="IPR010935">
    <property type="entry name" value="SMC_hinge"/>
</dbReference>
<keyword evidence="4 6" id="KW-0175">Coiled coil</keyword>
<evidence type="ECO:0000313" key="10">
    <source>
        <dbReference type="Proteomes" id="UP001314241"/>
    </source>
</evidence>
<dbReference type="Gene3D" id="3.40.50.300">
    <property type="entry name" value="P-loop containing nucleotide triphosphate hydrolases"/>
    <property type="match status" value="2"/>
</dbReference>
<sequence length="1186" mass="133449">MKLKTLEISGFKSFADKTIIDFMPGMTGIVGPNGSGKSNIIEAIRWVMGEQSAKNLRGSKMSDVIFGGTKNRKALNRAEVSITFDNSDHYVKSDFSEIRITRRLYRSGESLYQINGADCRLRDIHELFMDTGLGREGFSIISQGQVESIFSSKPEERRGIIEEVAGVYKYKQNKDKAEKELLQTSDNLSRVSDILHEVTNRLEPLSEQAKQAKLYLGKRESFEKLDQERLTYMVADYRQKRRAGQATLQTKQAALQSAQNDLDQLQAELGQKRQEQVNLQKAREDLQAQILKNTQAKEALLGDQKLAQQESATLERDYDALKQADEQQKHDLEAKQAELQSLDQQIKAWQEEADSLTASIRQIEKEHGQSKLEALQRELDAGRDTYIETMQALATIHNKQTFQAKSKNQLSARKEHLQRQLNESQADEKKLQDKLAAYQEQHPTGPTVDSQKQVEKVHDLEKLLADKQAAYRAADDDWRQANHRLEQQKSQYEALSSLDDYAGFYQGVRNLMVPQVRQQFPGILGLVGQRLQVPAQYTKAIETALGGALQQVIVDSTQSAKQIVSYLTKNRRGRVTILPVDTIKGRFINHPEQLQNQPGLIGIAADLVKIPSQMTAIKQHLLGTTLVAENLDAATKISKKLGQRYRIVTLDGQLINAGGSITGGANQRQGSTLLSRKAEVQKLAEQIEAFEKEVQAIVEKRDQIQQAGRQIQSDLEAAQQAKREEEAASQQKDYELVRQQDELRQAQRLVKSVQVELADIAQQLNEIEQEEQHNADQLAEAQAKQARQEAHTKSLQEDLAQIQTELAQFNEEKSGLQSNLVATQTRLEGARVQRNSLSEAVANLQRTLEANQAAFSDYQKRLEQLANPTLLGQQAQELSTALQNDQAQVEEMATELAQLGSSLEDFEQKNQNQQGRLNEAMLALSRFEQEFKQLEERLTKFESELLAKYGQELAEDQVIDESLDLARLKEELDQLKSAMNQLGPVNLGAIEEYEELQKRYDFLSSQRADLEAAQQTLEETIADMDQEVQTRFKQTFDQVAGHFEKTFTKMFGGGQARLTLTDPEHLLTTGIDITAQPPGKKFQQMSLLSGGEKALTAISLLFAILQVRPVPFAVLDEAEAALDEANVDRFAHYLKNFEGQTQFITITHRKGTMTQANILYGVTMQEAGVSKMVAVNLDQASKSLEK</sequence>
<dbReference type="Pfam" id="PF02463">
    <property type="entry name" value="SMC_N"/>
    <property type="match status" value="1"/>
</dbReference>
<organism evidence="9 10">
    <name type="scientific">Eupransor demetentiae</name>
    <dbReference type="NCBI Taxonomy" id="3109584"/>
    <lineage>
        <taxon>Bacteria</taxon>
        <taxon>Bacillati</taxon>
        <taxon>Bacillota</taxon>
        <taxon>Bacilli</taxon>
        <taxon>Lactobacillales</taxon>
        <taxon>Lactobacillaceae</taxon>
        <taxon>Eupransor</taxon>
    </lineage>
</organism>
<comment type="caution">
    <text evidence="9">The sequence shown here is derived from an EMBL/GenBank/DDBJ whole genome shotgun (WGS) entry which is preliminary data.</text>
</comment>
<protein>
    <recommendedName>
        <fullName evidence="6">Chromosome partition protein Smc</fullName>
    </recommendedName>
</protein>
<accession>A0ABM9N3G7</accession>
<dbReference type="RefSeq" id="WP_349641247.1">
    <property type="nucleotide sequence ID" value="NZ_CAWVOH010000001.1"/>
</dbReference>
<dbReference type="SUPFAM" id="SSF75553">
    <property type="entry name" value="Smc hinge domain"/>
    <property type="match status" value="1"/>
</dbReference>
<comment type="subunit">
    <text evidence="6">Homodimer.</text>
</comment>
<evidence type="ECO:0000256" key="3">
    <source>
        <dbReference type="ARBA" id="ARBA00022840"/>
    </source>
</evidence>
<keyword evidence="2 6" id="KW-0547">Nucleotide-binding</keyword>
<proteinExistence type="inferred from homology"/>
<feature type="domain" description="SMC hinge" evidence="8">
    <location>
        <begin position="521"/>
        <end position="638"/>
    </location>
</feature>
<name>A0ABM9N3G7_9LACO</name>
<dbReference type="InterPro" id="IPR036277">
    <property type="entry name" value="SMC_hinge_sf"/>
</dbReference>
<keyword evidence="1 6" id="KW-0963">Cytoplasm</keyword>
<comment type="function">
    <text evidence="6">Required for chromosome condensation and partitioning.</text>
</comment>
<dbReference type="Gene3D" id="1.10.287.1490">
    <property type="match status" value="1"/>
</dbReference>
<feature type="coiled-coil region" evidence="6">
    <location>
        <begin position="248"/>
        <end position="366"/>
    </location>
</feature>
<gene>
    <name evidence="6" type="primary">smc</name>
    <name evidence="9" type="ORF">R54876_GBNLAHCA_00247</name>
</gene>
<keyword evidence="5 6" id="KW-0238">DNA-binding</keyword>
<dbReference type="InterPro" id="IPR011890">
    <property type="entry name" value="SMC_prok"/>
</dbReference>
<keyword evidence="3 6" id="KW-0067">ATP-binding</keyword>
<dbReference type="Gene3D" id="3.30.70.1620">
    <property type="match status" value="1"/>
</dbReference>
<reference evidence="9 10" key="1">
    <citation type="submission" date="2024-01" db="EMBL/GenBank/DDBJ databases">
        <authorList>
            <person name="Botero Cardona J."/>
        </authorList>
    </citation>
    <scope>NUCLEOTIDE SEQUENCE [LARGE SCALE GENOMIC DNA]</scope>
    <source>
        <strain evidence="9 10">LMG 33000</strain>
    </source>
</reference>
<keyword evidence="10" id="KW-1185">Reference proteome</keyword>
<evidence type="ECO:0000259" key="8">
    <source>
        <dbReference type="SMART" id="SM00968"/>
    </source>
</evidence>
<dbReference type="Pfam" id="PF06470">
    <property type="entry name" value="SMC_hinge"/>
    <property type="match status" value="1"/>
</dbReference>
<feature type="coiled-coil region" evidence="6">
    <location>
        <begin position="673"/>
        <end position="1030"/>
    </location>
</feature>
<dbReference type="PANTHER" id="PTHR43977">
    <property type="entry name" value="STRUCTURAL MAINTENANCE OF CHROMOSOMES PROTEIN 3"/>
    <property type="match status" value="1"/>
</dbReference>
<dbReference type="PIRSF" id="PIRSF005719">
    <property type="entry name" value="SMC"/>
    <property type="match status" value="1"/>
</dbReference>
<dbReference type="InterPro" id="IPR024704">
    <property type="entry name" value="SMC"/>
</dbReference>
<comment type="subcellular location">
    <subcellularLocation>
        <location evidence="6">Cytoplasm</location>
    </subcellularLocation>
</comment>
<dbReference type="InterPro" id="IPR027417">
    <property type="entry name" value="P-loop_NTPase"/>
</dbReference>
<dbReference type="InterPro" id="IPR003395">
    <property type="entry name" value="RecF/RecN/SMC_N"/>
</dbReference>
<evidence type="ECO:0000256" key="2">
    <source>
        <dbReference type="ARBA" id="ARBA00022741"/>
    </source>
</evidence>
<dbReference type="Gene3D" id="1.20.1060.20">
    <property type="match status" value="1"/>
</dbReference>
<dbReference type="EMBL" id="CAWVOH010000001">
    <property type="protein sequence ID" value="CAK8053690.1"/>
    <property type="molecule type" value="Genomic_DNA"/>
</dbReference>
<evidence type="ECO:0000256" key="6">
    <source>
        <dbReference type="HAMAP-Rule" id="MF_01894"/>
    </source>
</evidence>
<comment type="similarity">
    <text evidence="6">Belongs to the SMC family.</text>
</comment>
<dbReference type="HAMAP" id="MF_01894">
    <property type="entry name" value="Smc_prok"/>
    <property type="match status" value="1"/>
</dbReference>
<evidence type="ECO:0000256" key="7">
    <source>
        <dbReference type="SAM" id="MobiDB-lite"/>
    </source>
</evidence>
<evidence type="ECO:0000256" key="5">
    <source>
        <dbReference type="ARBA" id="ARBA00023125"/>
    </source>
</evidence>
<dbReference type="Proteomes" id="UP001314241">
    <property type="component" value="Unassembled WGS sequence"/>
</dbReference>
<dbReference type="SUPFAM" id="SSF52540">
    <property type="entry name" value="P-loop containing nucleoside triphosphate hydrolases"/>
    <property type="match status" value="1"/>
</dbReference>
<comment type="domain">
    <text evidence="6">Contains large globular domains required for ATP hydrolysis at each terminus and a third globular domain forming a flexible hinge near the middle of the molecule. These domains are separated by coiled-coil structures.</text>
</comment>
<evidence type="ECO:0000256" key="4">
    <source>
        <dbReference type="ARBA" id="ARBA00023054"/>
    </source>
</evidence>
<dbReference type="NCBIfam" id="TIGR02168">
    <property type="entry name" value="SMC_prok_B"/>
    <property type="match status" value="1"/>
</dbReference>
<evidence type="ECO:0000313" key="9">
    <source>
        <dbReference type="EMBL" id="CAK8053690.1"/>
    </source>
</evidence>